<gene>
    <name evidence="13" type="ORF">D6D15_06499</name>
</gene>
<dbReference type="CDD" id="cd05283">
    <property type="entry name" value="CAD1"/>
    <property type="match status" value="1"/>
</dbReference>
<keyword evidence="7" id="KW-0521">NADP</keyword>
<dbReference type="EMBL" id="QZAR01000119">
    <property type="protein sequence ID" value="THW87689.1"/>
    <property type="molecule type" value="Genomic_DNA"/>
</dbReference>
<keyword evidence="8" id="KW-0560">Oxidoreductase</keyword>
<dbReference type="Proteomes" id="UP000304928">
    <property type="component" value="Unassembled WGS sequence"/>
</dbReference>
<accession>A0A4S9I9N1</accession>
<evidence type="ECO:0000256" key="8">
    <source>
        <dbReference type="ARBA" id="ARBA00023002"/>
    </source>
</evidence>
<dbReference type="GO" id="GO:0008106">
    <property type="term" value="F:alcohol dehydrogenase (NADP+) activity"/>
    <property type="evidence" value="ECO:0007669"/>
    <property type="project" value="UniProtKB-EC"/>
</dbReference>
<dbReference type="EC" id="1.1.1.2" evidence="9"/>
<comment type="similarity">
    <text evidence="2 11">Belongs to the zinc-containing alcohol dehydrogenase family.</text>
</comment>
<dbReference type="SUPFAM" id="SSF51735">
    <property type="entry name" value="NAD(P)-binding Rossmann-fold domains"/>
    <property type="match status" value="1"/>
</dbReference>
<dbReference type="PANTHER" id="PTHR42683">
    <property type="entry name" value="ALDEHYDE REDUCTASE"/>
    <property type="match status" value="1"/>
</dbReference>
<comment type="subunit">
    <text evidence="3">Homodimer.</text>
</comment>
<dbReference type="Pfam" id="PF00107">
    <property type="entry name" value="ADH_zinc_N"/>
    <property type="match status" value="1"/>
</dbReference>
<proteinExistence type="inferred from homology"/>
<dbReference type="AlphaFoldDB" id="A0A4S9I9N1"/>
<evidence type="ECO:0000256" key="6">
    <source>
        <dbReference type="ARBA" id="ARBA00022833"/>
    </source>
</evidence>
<keyword evidence="6 11" id="KW-0862">Zinc</keyword>
<organism evidence="13 14">
    <name type="scientific">Aureobasidium pullulans</name>
    <name type="common">Black yeast</name>
    <name type="synonym">Pullularia pullulans</name>
    <dbReference type="NCBI Taxonomy" id="5580"/>
    <lineage>
        <taxon>Eukaryota</taxon>
        <taxon>Fungi</taxon>
        <taxon>Dikarya</taxon>
        <taxon>Ascomycota</taxon>
        <taxon>Pezizomycotina</taxon>
        <taxon>Dothideomycetes</taxon>
        <taxon>Dothideomycetidae</taxon>
        <taxon>Dothideales</taxon>
        <taxon>Saccotheciaceae</taxon>
        <taxon>Aureobasidium</taxon>
    </lineage>
</organism>
<evidence type="ECO:0000256" key="1">
    <source>
        <dbReference type="ARBA" id="ARBA00001947"/>
    </source>
</evidence>
<evidence type="ECO:0000256" key="5">
    <source>
        <dbReference type="ARBA" id="ARBA00022723"/>
    </source>
</evidence>
<dbReference type="Gene3D" id="3.40.50.720">
    <property type="entry name" value="NAD(P)-binding Rossmann-like Domain"/>
    <property type="match status" value="1"/>
</dbReference>
<protein>
    <recommendedName>
        <fullName evidence="9">alcohol dehydrogenase (NADP(+))</fullName>
        <ecNumber evidence="9">1.1.1.2</ecNumber>
    </recommendedName>
</protein>
<evidence type="ECO:0000259" key="12">
    <source>
        <dbReference type="SMART" id="SM00829"/>
    </source>
</evidence>
<dbReference type="InterPro" id="IPR047109">
    <property type="entry name" value="CAD-like"/>
</dbReference>
<name>A0A4S9I9N1_AURPU</name>
<dbReference type="GO" id="GO:0008270">
    <property type="term" value="F:zinc ion binding"/>
    <property type="evidence" value="ECO:0007669"/>
    <property type="project" value="InterPro"/>
</dbReference>
<keyword evidence="4" id="KW-0597">Phosphoprotein</keyword>
<dbReference type="InterPro" id="IPR013154">
    <property type="entry name" value="ADH-like_N"/>
</dbReference>
<reference evidence="13 14" key="1">
    <citation type="submission" date="2018-10" db="EMBL/GenBank/DDBJ databases">
        <title>Fifty Aureobasidium pullulans genomes reveal a recombining polyextremotolerant generalist.</title>
        <authorList>
            <person name="Gostincar C."/>
            <person name="Turk M."/>
            <person name="Zajc J."/>
            <person name="Gunde-Cimerman N."/>
        </authorList>
    </citation>
    <scope>NUCLEOTIDE SEQUENCE [LARGE SCALE GENOMIC DNA]</scope>
    <source>
        <strain evidence="13 14">EXF-10507</strain>
    </source>
</reference>
<dbReference type="Gene3D" id="3.90.180.10">
    <property type="entry name" value="Medium-chain alcohol dehydrogenases, catalytic domain"/>
    <property type="match status" value="1"/>
</dbReference>
<feature type="non-terminal residue" evidence="13">
    <location>
        <position position="1"/>
    </location>
</feature>
<dbReference type="SUPFAM" id="SSF50129">
    <property type="entry name" value="GroES-like"/>
    <property type="match status" value="1"/>
</dbReference>
<dbReference type="FunFam" id="3.40.50.720:FF:000158">
    <property type="entry name" value="Zinc-binding alcohol dehydrogenase"/>
    <property type="match status" value="1"/>
</dbReference>
<comment type="caution">
    <text evidence="13">The sequence shown here is derived from an EMBL/GenBank/DDBJ whole genome shotgun (WGS) entry which is preliminary data.</text>
</comment>
<feature type="domain" description="Enoyl reductase (ER)" evidence="12">
    <location>
        <begin position="56"/>
        <end position="388"/>
    </location>
</feature>
<dbReference type="InterPro" id="IPR020843">
    <property type="entry name" value="ER"/>
</dbReference>
<dbReference type="InterPro" id="IPR013149">
    <property type="entry name" value="ADH-like_C"/>
</dbReference>
<evidence type="ECO:0000256" key="10">
    <source>
        <dbReference type="ARBA" id="ARBA00050997"/>
    </source>
</evidence>
<evidence type="ECO:0000256" key="11">
    <source>
        <dbReference type="RuleBase" id="RU361277"/>
    </source>
</evidence>
<evidence type="ECO:0000313" key="13">
    <source>
        <dbReference type="EMBL" id="THW87689.1"/>
    </source>
</evidence>
<sequence>FIYSNQGSPCLLHSFLLYTHFIPLTSLPPSHITMSTEQIPEKFSGWLGHEPEAAKGKMVWGEFEPKTFEETDVDIKISHCGICGSDIHMLSSGWGPTPYPCCVGHEIVGKAVRVGKEVKNIKVGDRVGVGAQAQSCLECVDCKNGNMTYCKKAVNTYGSIYPNQKDKSYGGYSNYNRTHGAFVVKIPEKIESADAAPMLCGGVTVYSPLVRNGCGPGKTVGIVGVGGLGHFGVLFAKALGADRVVGISRKNDKRDDVLKLGADKYIATGEDKDWAAENARTLDLIICTVSSEKMPMTEYLSLLKVGGTFIQVGAPDGGNLPPINAFTLIANGIKVGGSLIGTPQEIEEMLQLAADKGIKPWIEVRPMKEANQAIIDFEKGLPRYRFVLEN</sequence>
<evidence type="ECO:0000256" key="3">
    <source>
        <dbReference type="ARBA" id="ARBA00011738"/>
    </source>
</evidence>
<comment type="catalytic activity">
    <reaction evidence="10">
        <text>a primary alcohol + NADP(+) = an aldehyde + NADPH + H(+)</text>
        <dbReference type="Rhea" id="RHEA:15937"/>
        <dbReference type="ChEBI" id="CHEBI:15378"/>
        <dbReference type="ChEBI" id="CHEBI:15734"/>
        <dbReference type="ChEBI" id="CHEBI:17478"/>
        <dbReference type="ChEBI" id="CHEBI:57783"/>
        <dbReference type="ChEBI" id="CHEBI:58349"/>
        <dbReference type="EC" id="1.1.1.2"/>
    </reaction>
    <physiologicalReaction direction="left-to-right" evidence="10">
        <dbReference type="Rhea" id="RHEA:15938"/>
    </physiologicalReaction>
    <physiologicalReaction direction="right-to-left" evidence="10">
        <dbReference type="Rhea" id="RHEA:15939"/>
    </physiologicalReaction>
</comment>
<dbReference type="InterPro" id="IPR011032">
    <property type="entry name" value="GroES-like_sf"/>
</dbReference>
<evidence type="ECO:0000256" key="9">
    <source>
        <dbReference type="ARBA" id="ARBA00024074"/>
    </source>
</evidence>
<dbReference type="GO" id="GO:0006066">
    <property type="term" value="P:alcohol metabolic process"/>
    <property type="evidence" value="ECO:0007669"/>
    <property type="project" value="UniProtKB-ARBA"/>
</dbReference>
<dbReference type="InterPro" id="IPR002328">
    <property type="entry name" value="ADH_Zn_CS"/>
</dbReference>
<dbReference type="InterPro" id="IPR036291">
    <property type="entry name" value="NAD(P)-bd_dom_sf"/>
</dbReference>
<dbReference type="SMART" id="SM00829">
    <property type="entry name" value="PKS_ER"/>
    <property type="match status" value="1"/>
</dbReference>
<evidence type="ECO:0000256" key="2">
    <source>
        <dbReference type="ARBA" id="ARBA00008072"/>
    </source>
</evidence>
<evidence type="ECO:0000256" key="7">
    <source>
        <dbReference type="ARBA" id="ARBA00022857"/>
    </source>
</evidence>
<evidence type="ECO:0000313" key="14">
    <source>
        <dbReference type="Proteomes" id="UP000304928"/>
    </source>
</evidence>
<dbReference type="Pfam" id="PF08240">
    <property type="entry name" value="ADH_N"/>
    <property type="match status" value="1"/>
</dbReference>
<keyword evidence="5 11" id="KW-0479">Metal-binding</keyword>
<comment type="cofactor">
    <cofactor evidence="1 11">
        <name>Zn(2+)</name>
        <dbReference type="ChEBI" id="CHEBI:29105"/>
    </cofactor>
</comment>
<evidence type="ECO:0000256" key="4">
    <source>
        <dbReference type="ARBA" id="ARBA00022553"/>
    </source>
</evidence>
<dbReference type="PROSITE" id="PS00059">
    <property type="entry name" value="ADH_ZINC"/>
    <property type="match status" value="1"/>
</dbReference>